<name>A0AAD4R863_9BILA</name>
<dbReference type="EMBL" id="JAKKPZ010000010">
    <property type="protein sequence ID" value="KAI1716477.1"/>
    <property type="molecule type" value="Genomic_DNA"/>
</dbReference>
<feature type="domain" description="Ribophorin II N-terminal" evidence="4">
    <location>
        <begin position="30"/>
        <end position="264"/>
    </location>
</feature>
<comment type="subunit">
    <text evidence="2">Component of the oligosaccharyltransferase (OST) complex. OST exists in two different complex forms which contain common core subunits RPN1, RPN2, OST48, OST4, DAD1 and TMEM258, either STT3A or STT3B as catalytic subunits, and form-specific accessory subunits. STT3A complex assembly occurs through the formation of 3 subcomplexes. Subcomplex 1 contains RPN1 and TMEM258, subcomplex 2 contains the STT3A-specific subunits STT3A, DC2/OSTC, and KCP2 as well as the core subunit OST4, and subcomplex 3 contains RPN2, DAD1, and OST48. The STT3A complex can form stable complexes with the Sec61 complex or with both the Sec61 and TRAP complexes. Interacts with DDI2. Interacts with TMEM35A/NACHO.</text>
</comment>
<dbReference type="InterPro" id="IPR008814">
    <property type="entry name" value="Swp1"/>
</dbReference>
<sequence length="585" mass="66088">MLLRALTIEGFCLFSLFCTVSSIDPKPYFSKEDRQNFAKIFEVGISKADISSVHYSLAGLQLLKRNIERDAQKQLCERVKSEKLDGNIKTIYHVTETLKLLEECPYKAPVDVNIKINEIIKHGKKPDAKAIFYAVNVANSLQIKVDHKHLLNVLSILFNSGSTSNYIYAFGCLSFLQMEQTKKQFHRIDDLLMQADEINGTILRFEGGLTFTGLAITSVYRLSKNVGKSPTFSAIQLVKFAEYFLSRRTVEDVRGAYFLLRSLMDLASDTFLTPTIVSFESPRTISKEKTPIILKVCNIIGEPLDINQVILDNATHQTSKLLAVHAKNVHLRQNDSDKTIYSMQLDGTKLRTGPYKFHFSVIAQSGMFSKTKTDFVIEVVEEYDVTDVSFLVIDSVTNRQARFSIISPQKFPKVLHLTKNHRISLNFFITSKSDGTRARCHQAFLVFTHLKTSKEVGFLTKYNAKENTYELTMNAKEFPGPNGKYNVFLIIGDKYMKNPLKWNLIDAFVDGIATKTQSLLKSETKPDFEHKFTPKEGQNKSLFARILAYLASILCAAPLFVVLVLVFPNTVNPPISPPSNKSPPL</sequence>
<keyword evidence="3" id="KW-1133">Transmembrane helix</keyword>
<evidence type="ECO:0000259" key="6">
    <source>
        <dbReference type="Pfam" id="PF23861"/>
    </source>
</evidence>
<evidence type="ECO:0000313" key="7">
    <source>
        <dbReference type="EMBL" id="KAI1716477.1"/>
    </source>
</evidence>
<dbReference type="Pfam" id="PF05817">
    <property type="entry name" value="Ribophorin_II"/>
    <property type="match status" value="1"/>
</dbReference>
<feature type="chain" id="PRO_5041781968" description="Dolichyl-diphosphooligosaccharide--protein glycosyltransferase subunit 2" evidence="3">
    <location>
        <begin position="23"/>
        <end position="585"/>
    </location>
</feature>
<evidence type="ECO:0000256" key="1">
    <source>
        <dbReference type="ARBA" id="ARBA00017612"/>
    </source>
</evidence>
<gene>
    <name evidence="7" type="ORF">DdX_07533</name>
</gene>
<dbReference type="InterPro" id="IPR055375">
    <property type="entry name" value="Ribophorin_II_2nd"/>
</dbReference>
<dbReference type="PANTHER" id="PTHR12640:SF0">
    <property type="entry name" value="DOLICHYL-DIPHOSPHOOLIGOSACCHARIDE--PROTEIN GLYCOSYLTRANSFERASE SUBUNIT 2"/>
    <property type="match status" value="1"/>
</dbReference>
<protein>
    <recommendedName>
        <fullName evidence="1 3">Dolichyl-diphosphooligosaccharide--protein glycosyltransferase subunit 2</fullName>
    </recommendedName>
    <alternativeName>
        <fullName evidence="3">Ribophorin-2</fullName>
    </alternativeName>
</protein>
<feature type="domain" description="Ribophorin II third" evidence="5">
    <location>
        <begin position="393"/>
        <end position="506"/>
    </location>
</feature>
<keyword evidence="3" id="KW-0256">Endoplasmic reticulum</keyword>
<feature type="signal peptide" evidence="3">
    <location>
        <begin position="1"/>
        <end position="22"/>
    </location>
</feature>
<comment type="function">
    <text evidence="3">Subunit of the oligosaccharyl transferase (OST) complex that catalyzes the initial transfer of a defined glycan (Glc(3)Man(9)GlcNAc(2) in eukaryotes) from the lipid carrier dolichol-pyrophosphate to an asparagine residue within an Asn-X-Ser/Thr consensus motif in nascent polypeptide chains, the first step in protein N-glycosylation. N-glycosylation occurs cotranslationally and the complex associates with the Sec61 complex at the channel-forming translocon complex that mediates protein translocation across the endoplasmic reticulum (ER). All subunits are required for a maximal enzyme activity.</text>
</comment>
<evidence type="ECO:0000259" key="5">
    <source>
        <dbReference type="Pfam" id="PF23860"/>
    </source>
</evidence>
<dbReference type="Pfam" id="PF23861">
    <property type="entry name" value="Ribophorin_II_2nd"/>
    <property type="match status" value="1"/>
</dbReference>
<comment type="similarity">
    <text evidence="3">Belongs to the SWP1 family.</text>
</comment>
<keyword evidence="3" id="KW-0732">Signal</keyword>
<organism evidence="7 8">
    <name type="scientific">Ditylenchus destructor</name>
    <dbReference type="NCBI Taxonomy" id="166010"/>
    <lineage>
        <taxon>Eukaryota</taxon>
        <taxon>Metazoa</taxon>
        <taxon>Ecdysozoa</taxon>
        <taxon>Nematoda</taxon>
        <taxon>Chromadorea</taxon>
        <taxon>Rhabditida</taxon>
        <taxon>Tylenchina</taxon>
        <taxon>Tylenchomorpha</taxon>
        <taxon>Sphaerularioidea</taxon>
        <taxon>Anguinidae</taxon>
        <taxon>Anguininae</taxon>
        <taxon>Ditylenchus</taxon>
    </lineage>
</organism>
<evidence type="ECO:0000256" key="2">
    <source>
        <dbReference type="ARBA" id="ARBA00046750"/>
    </source>
</evidence>
<comment type="subcellular location">
    <subcellularLocation>
        <location evidence="3">Endoplasmic reticulum membrane</location>
        <topology evidence="3">Multi-pass membrane protein</topology>
    </subcellularLocation>
</comment>
<reference evidence="7" key="1">
    <citation type="submission" date="2022-01" db="EMBL/GenBank/DDBJ databases">
        <title>Genome Sequence Resource for Two Populations of Ditylenchus destructor, the Migratory Endoparasitic Phytonematode.</title>
        <authorList>
            <person name="Zhang H."/>
            <person name="Lin R."/>
            <person name="Xie B."/>
        </authorList>
    </citation>
    <scope>NUCLEOTIDE SEQUENCE</scope>
    <source>
        <strain evidence="7">BazhouSP</strain>
    </source>
</reference>
<comment type="pathway">
    <text evidence="3">Protein modification; protein glycosylation.</text>
</comment>
<comment type="caution">
    <text evidence="7">The sequence shown here is derived from an EMBL/GenBank/DDBJ whole genome shotgun (WGS) entry which is preliminary data.</text>
</comment>
<comment type="caution">
    <text evidence="3">Lacks conserved residue(s) required for the propagation of feature annotation.</text>
</comment>
<keyword evidence="8" id="KW-1185">Reference proteome</keyword>
<dbReference type="PANTHER" id="PTHR12640">
    <property type="entry name" value="RIBOPHORIN II"/>
    <property type="match status" value="1"/>
</dbReference>
<dbReference type="Pfam" id="PF23860">
    <property type="entry name" value="Ribophorin_II_3rd"/>
    <property type="match status" value="1"/>
</dbReference>
<evidence type="ECO:0000259" key="4">
    <source>
        <dbReference type="Pfam" id="PF05817"/>
    </source>
</evidence>
<keyword evidence="3" id="KW-0472">Membrane</keyword>
<dbReference type="AlphaFoldDB" id="A0AAD4R863"/>
<dbReference type="InterPro" id="IPR055373">
    <property type="entry name" value="Ribophorin_II_N"/>
</dbReference>
<dbReference type="GO" id="GO:0006487">
    <property type="term" value="P:protein N-linked glycosylation"/>
    <property type="evidence" value="ECO:0007669"/>
    <property type="project" value="UniProtKB-UniRule"/>
</dbReference>
<feature type="transmembrane region" description="Helical" evidence="3">
    <location>
        <begin position="546"/>
        <end position="567"/>
    </location>
</feature>
<feature type="domain" description="Ribophorin II second" evidence="6">
    <location>
        <begin position="276"/>
        <end position="366"/>
    </location>
</feature>
<accession>A0AAD4R863</accession>
<evidence type="ECO:0000313" key="8">
    <source>
        <dbReference type="Proteomes" id="UP001201812"/>
    </source>
</evidence>
<dbReference type="GO" id="GO:0008250">
    <property type="term" value="C:oligosaccharyltransferase complex"/>
    <property type="evidence" value="ECO:0007669"/>
    <property type="project" value="UniProtKB-UniRule"/>
</dbReference>
<keyword evidence="3" id="KW-0812">Transmembrane</keyword>
<proteinExistence type="inferred from homology"/>
<dbReference type="Proteomes" id="UP001201812">
    <property type="component" value="Unassembled WGS sequence"/>
</dbReference>
<evidence type="ECO:0000256" key="3">
    <source>
        <dbReference type="RuleBase" id="RU366029"/>
    </source>
</evidence>
<dbReference type="InterPro" id="IPR055374">
    <property type="entry name" value="Ribophorin_II_3rd"/>
</dbReference>